<evidence type="ECO:0000313" key="1">
    <source>
        <dbReference type="EMBL" id="KAH3790195.1"/>
    </source>
</evidence>
<name>A0A9D4F0K1_DREPO</name>
<gene>
    <name evidence="1" type="ORF">DPMN_168391</name>
</gene>
<proteinExistence type="predicted"/>
<keyword evidence="2" id="KW-1185">Reference proteome</keyword>
<reference evidence="1" key="1">
    <citation type="journal article" date="2019" name="bioRxiv">
        <title>The Genome of the Zebra Mussel, Dreissena polymorpha: A Resource for Invasive Species Research.</title>
        <authorList>
            <person name="McCartney M.A."/>
            <person name="Auch B."/>
            <person name="Kono T."/>
            <person name="Mallez S."/>
            <person name="Zhang Y."/>
            <person name="Obille A."/>
            <person name="Becker A."/>
            <person name="Abrahante J.E."/>
            <person name="Garbe J."/>
            <person name="Badalamenti J.P."/>
            <person name="Herman A."/>
            <person name="Mangelson H."/>
            <person name="Liachko I."/>
            <person name="Sullivan S."/>
            <person name="Sone E.D."/>
            <person name="Koren S."/>
            <person name="Silverstein K.A.T."/>
            <person name="Beckman K.B."/>
            <person name="Gohl D.M."/>
        </authorList>
    </citation>
    <scope>NUCLEOTIDE SEQUENCE</scope>
    <source>
        <strain evidence="1">Duluth1</strain>
        <tissue evidence="1">Whole animal</tissue>
    </source>
</reference>
<evidence type="ECO:0000313" key="2">
    <source>
        <dbReference type="Proteomes" id="UP000828390"/>
    </source>
</evidence>
<comment type="caution">
    <text evidence="1">The sequence shown here is derived from an EMBL/GenBank/DDBJ whole genome shotgun (WGS) entry which is preliminary data.</text>
</comment>
<sequence>MTLSRNINIQLKNTTSHYANWMLVTNILGVKTHIDNRTSMFTNHLENADSIFAEDIFGPALNTAEDISVTMTIPGQSNVVGTSDDHIINPAPTSCTLERSFNSTLAETSQDIAKIHHVRLQALRIMHDDEVHRDRINTDRNIFIQKINEKFGRDPHRLHFLFRD</sequence>
<organism evidence="1 2">
    <name type="scientific">Dreissena polymorpha</name>
    <name type="common">Zebra mussel</name>
    <name type="synonym">Mytilus polymorpha</name>
    <dbReference type="NCBI Taxonomy" id="45954"/>
    <lineage>
        <taxon>Eukaryota</taxon>
        <taxon>Metazoa</taxon>
        <taxon>Spiralia</taxon>
        <taxon>Lophotrochozoa</taxon>
        <taxon>Mollusca</taxon>
        <taxon>Bivalvia</taxon>
        <taxon>Autobranchia</taxon>
        <taxon>Heteroconchia</taxon>
        <taxon>Euheterodonta</taxon>
        <taxon>Imparidentia</taxon>
        <taxon>Neoheterodontei</taxon>
        <taxon>Myida</taxon>
        <taxon>Dreissenoidea</taxon>
        <taxon>Dreissenidae</taxon>
        <taxon>Dreissena</taxon>
    </lineage>
</organism>
<protein>
    <submittedName>
        <fullName evidence="1">Uncharacterized protein</fullName>
    </submittedName>
</protein>
<dbReference type="AlphaFoldDB" id="A0A9D4F0K1"/>
<accession>A0A9D4F0K1</accession>
<reference evidence="1" key="2">
    <citation type="submission" date="2020-11" db="EMBL/GenBank/DDBJ databases">
        <authorList>
            <person name="McCartney M.A."/>
            <person name="Auch B."/>
            <person name="Kono T."/>
            <person name="Mallez S."/>
            <person name="Becker A."/>
            <person name="Gohl D.M."/>
            <person name="Silverstein K.A.T."/>
            <person name="Koren S."/>
            <person name="Bechman K.B."/>
            <person name="Herman A."/>
            <person name="Abrahante J.E."/>
            <person name="Garbe J."/>
        </authorList>
    </citation>
    <scope>NUCLEOTIDE SEQUENCE</scope>
    <source>
        <strain evidence="1">Duluth1</strain>
        <tissue evidence="1">Whole animal</tissue>
    </source>
</reference>
<dbReference type="EMBL" id="JAIWYP010000008">
    <property type="protein sequence ID" value="KAH3790195.1"/>
    <property type="molecule type" value="Genomic_DNA"/>
</dbReference>
<dbReference type="Proteomes" id="UP000828390">
    <property type="component" value="Unassembled WGS sequence"/>
</dbReference>